<dbReference type="GO" id="GO:0003824">
    <property type="term" value="F:catalytic activity"/>
    <property type="evidence" value="ECO:0007669"/>
    <property type="project" value="UniProtKB-ARBA"/>
</dbReference>
<sequence length="272" mass="29833">MSGQSRISQQEWADLRAQFGLCRRTAGPGAIPDVSIGAGASALAMPASHLLDPERGSAYLDRLTERLRAPSRMTAASQFVKRYAFVAAVPVLYAMTAYDKGLHARAEHCLLEATPDRWLTHIRLADDQAGSPAPGGRHAWREALLHALFAENMGPIIHMLAEIARAPKPMLWENAAVRVYSLYEKRLAASEDEAVRARGREDYAYMLHQAPGALFGEARNPLLRFYGDAAPAASLAPDCDAPSGTPTRIRKTCCFYYEVSPVEEYCTSCPKL</sequence>
<proteinExistence type="predicted"/>
<dbReference type="InterPro" id="IPR024726">
    <property type="entry name" value="FhuF_C"/>
</dbReference>
<dbReference type="Proteomes" id="UP000621560">
    <property type="component" value="Unassembled WGS sequence"/>
</dbReference>
<evidence type="ECO:0000313" key="4">
    <source>
        <dbReference type="Proteomes" id="UP000621560"/>
    </source>
</evidence>
<reference evidence="3" key="1">
    <citation type="submission" date="2020-09" db="EMBL/GenBank/DDBJ databases">
        <title>A novel bacterium of genus Paenibacillus, isolated from South China Sea.</title>
        <authorList>
            <person name="Huang H."/>
            <person name="Mo K."/>
            <person name="Hu Y."/>
        </authorList>
    </citation>
    <scope>NUCLEOTIDE SEQUENCE</scope>
    <source>
        <strain evidence="3">IB182496</strain>
    </source>
</reference>
<dbReference type="Pfam" id="PF11575">
    <property type="entry name" value="FhuF_C"/>
    <property type="match status" value="1"/>
</dbReference>
<name>A0A927GR20_9BACL</name>
<protein>
    <submittedName>
        <fullName evidence="3">(2Fe-2S)-binding protein</fullName>
    </submittedName>
</protein>
<feature type="domain" description="Ferric siderophore reductase C-terminal" evidence="2">
    <location>
        <begin position="250"/>
        <end position="271"/>
    </location>
</feature>
<gene>
    <name evidence="3" type="ORF">IDH44_06625</name>
</gene>
<dbReference type="InterPro" id="IPR022770">
    <property type="entry name" value="IucA/IucC-like_C"/>
</dbReference>
<evidence type="ECO:0000259" key="2">
    <source>
        <dbReference type="Pfam" id="PF11575"/>
    </source>
</evidence>
<keyword evidence="4" id="KW-1185">Reference proteome</keyword>
<dbReference type="RefSeq" id="WP_190915983.1">
    <property type="nucleotide sequence ID" value="NZ_JACXIZ010000012.1"/>
</dbReference>
<feature type="domain" description="Aerobactin siderophore biosynthesis IucA/IucC-like C-terminal" evidence="1">
    <location>
        <begin position="77"/>
        <end position="227"/>
    </location>
</feature>
<accession>A0A927GR20</accession>
<dbReference type="EMBL" id="JACXIZ010000012">
    <property type="protein sequence ID" value="MBD2844861.1"/>
    <property type="molecule type" value="Genomic_DNA"/>
</dbReference>
<evidence type="ECO:0000313" key="3">
    <source>
        <dbReference type="EMBL" id="MBD2844861.1"/>
    </source>
</evidence>
<dbReference type="Pfam" id="PF06276">
    <property type="entry name" value="FhuF"/>
    <property type="match status" value="1"/>
</dbReference>
<organism evidence="3 4">
    <name type="scientific">Paenibacillus sabuli</name>
    <dbReference type="NCBI Taxonomy" id="2772509"/>
    <lineage>
        <taxon>Bacteria</taxon>
        <taxon>Bacillati</taxon>
        <taxon>Bacillota</taxon>
        <taxon>Bacilli</taxon>
        <taxon>Bacillales</taxon>
        <taxon>Paenibacillaceae</taxon>
        <taxon>Paenibacillus</taxon>
    </lineage>
</organism>
<comment type="caution">
    <text evidence="3">The sequence shown here is derived from an EMBL/GenBank/DDBJ whole genome shotgun (WGS) entry which is preliminary data.</text>
</comment>
<evidence type="ECO:0000259" key="1">
    <source>
        <dbReference type="Pfam" id="PF06276"/>
    </source>
</evidence>
<dbReference type="AlphaFoldDB" id="A0A927GR20"/>
<dbReference type="GO" id="GO:0051537">
    <property type="term" value="F:2 iron, 2 sulfur cluster binding"/>
    <property type="evidence" value="ECO:0007669"/>
    <property type="project" value="InterPro"/>
</dbReference>